<keyword evidence="4" id="KW-1185">Reference proteome</keyword>
<organism evidence="3 4">
    <name type="scientific">Rhododendron simsii</name>
    <name type="common">Sims's rhododendron</name>
    <dbReference type="NCBI Taxonomy" id="118357"/>
    <lineage>
        <taxon>Eukaryota</taxon>
        <taxon>Viridiplantae</taxon>
        <taxon>Streptophyta</taxon>
        <taxon>Embryophyta</taxon>
        <taxon>Tracheophyta</taxon>
        <taxon>Spermatophyta</taxon>
        <taxon>Magnoliopsida</taxon>
        <taxon>eudicotyledons</taxon>
        <taxon>Gunneridae</taxon>
        <taxon>Pentapetalae</taxon>
        <taxon>asterids</taxon>
        <taxon>Ericales</taxon>
        <taxon>Ericaceae</taxon>
        <taxon>Ericoideae</taxon>
        <taxon>Rhodoreae</taxon>
        <taxon>Rhododendron</taxon>
    </lineage>
</organism>
<reference evidence="3" key="1">
    <citation type="submission" date="2019-11" db="EMBL/GenBank/DDBJ databases">
        <authorList>
            <person name="Liu Y."/>
            <person name="Hou J."/>
            <person name="Li T.-Q."/>
            <person name="Guan C.-H."/>
            <person name="Wu X."/>
            <person name="Wu H.-Z."/>
            <person name="Ling F."/>
            <person name="Zhang R."/>
            <person name="Shi X.-G."/>
            <person name="Ren J.-P."/>
            <person name="Chen E.-F."/>
            <person name="Sun J.-M."/>
        </authorList>
    </citation>
    <scope>NUCLEOTIDE SEQUENCE</scope>
    <source>
        <strain evidence="3">Adult_tree_wgs_1</strain>
        <tissue evidence="3">Leaves</tissue>
    </source>
</reference>
<feature type="domain" description="GFO/IDH/MocA-like oxidoreductase" evidence="2">
    <location>
        <begin position="34"/>
        <end position="140"/>
    </location>
</feature>
<dbReference type="InterPro" id="IPR055170">
    <property type="entry name" value="GFO_IDH_MocA-like_dom"/>
</dbReference>
<evidence type="ECO:0000313" key="3">
    <source>
        <dbReference type="EMBL" id="KAF7127031.1"/>
    </source>
</evidence>
<name>A0A834G6J4_RHOSS</name>
<dbReference type="SUPFAM" id="SSF55347">
    <property type="entry name" value="Glyceraldehyde-3-phosphate dehydrogenase-like, C-terminal domain"/>
    <property type="match status" value="1"/>
</dbReference>
<accession>A0A834G6J4</accession>
<gene>
    <name evidence="3" type="ORF">RHSIM_Rhsim11G0090300</name>
</gene>
<dbReference type="Gene3D" id="3.30.360.10">
    <property type="entry name" value="Dihydrodipicolinate Reductase, domain 2"/>
    <property type="match status" value="1"/>
</dbReference>
<evidence type="ECO:0000256" key="1">
    <source>
        <dbReference type="ARBA" id="ARBA00010928"/>
    </source>
</evidence>
<dbReference type="AlphaFoldDB" id="A0A834G6J4"/>
<dbReference type="PANTHER" id="PTHR46368">
    <property type="match status" value="1"/>
</dbReference>
<comment type="caution">
    <text evidence="3">The sequence shown here is derived from an EMBL/GenBank/DDBJ whole genome shotgun (WGS) entry which is preliminary data.</text>
</comment>
<dbReference type="Proteomes" id="UP000626092">
    <property type="component" value="Unassembled WGS sequence"/>
</dbReference>
<comment type="similarity">
    <text evidence="1">Belongs to the Gfo/Idh/MocA family.</text>
</comment>
<evidence type="ECO:0000313" key="4">
    <source>
        <dbReference type="Proteomes" id="UP000626092"/>
    </source>
</evidence>
<dbReference type="OrthoDB" id="2129491at2759"/>
<evidence type="ECO:0000259" key="2">
    <source>
        <dbReference type="Pfam" id="PF22725"/>
    </source>
</evidence>
<sequence>MPGGINRILGTSSCVPKLHFLVFSLLQNDLLQTLQIQSFFSFAASSDFLQNDIRVKPDLDALGALGDLGWYCIRSILWAADFKLPKTVTALRGPVLNEVGVILSCGASLNWEDGKVATFHCSFLSNLTMDVTAIGTKGTLHLRDFVIPFEEEKASFSSGTECWFKELLRRWVQKPSEHTVLTDLPQEACMVREFSRLVGGIKGKGLKPEKKWPTLSRKTQLILDAVKASIEKGFEPIEVVG</sequence>
<dbReference type="Pfam" id="PF22725">
    <property type="entry name" value="GFO_IDH_MocA_C3"/>
    <property type="match status" value="1"/>
</dbReference>
<dbReference type="PANTHER" id="PTHR46368:SF19">
    <property type="entry name" value="GFO_IDH_MOCA-LIKE OXIDOREDUCTASE N-TERMINAL DOMAIN-CONTAINING PROTEIN"/>
    <property type="match status" value="1"/>
</dbReference>
<dbReference type="EMBL" id="WJXA01000011">
    <property type="protein sequence ID" value="KAF7127031.1"/>
    <property type="molecule type" value="Genomic_DNA"/>
</dbReference>
<protein>
    <recommendedName>
        <fullName evidence="2">GFO/IDH/MocA-like oxidoreductase domain-containing protein</fullName>
    </recommendedName>
</protein>
<proteinExistence type="inferred from homology"/>